<feature type="transmembrane region" description="Helical" evidence="9">
    <location>
        <begin position="391"/>
        <end position="408"/>
    </location>
</feature>
<feature type="transmembrane region" description="Helical" evidence="9">
    <location>
        <begin position="138"/>
        <end position="161"/>
    </location>
</feature>
<feature type="transmembrane region" description="Helical" evidence="9">
    <location>
        <begin position="492"/>
        <end position="515"/>
    </location>
</feature>
<reference evidence="10" key="1">
    <citation type="submission" date="2016-10" db="EMBL/GenBank/DDBJ databases">
        <title>Sequence of Gallionella enrichment culture.</title>
        <authorList>
            <person name="Poehlein A."/>
            <person name="Muehling M."/>
            <person name="Daniel R."/>
        </authorList>
    </citation>
    <scope>NUCLEOTIDE SEQUENCE</scope>
</reference>
<evidence type="ECO:0000256" key="4">
    <source>
        <dbReference type="ARBA" id="ARBA00022960"/>
    </source>
</evidence>
<dbReference type="GO" id="GO:0008360">
    <property type="term" value="P:regulation of cell shape"/>
    <property type="evidence" value="ECO:0007669"/>
    <property type="project" value="UniProtKB-KW"/>
</dbReference>
<dbReference type="PANTHER" id="PTHR47019:SF1">
    <property type="entry name" value="LIPID II FLIPPASE MURJ"/>
    <property type="match status" value="1"/>
</dbReference>
<evidence type="ECO:0000256" key="5">
    <source>
        <dbReference type="ARBA" id="ARBA00022984"/>
    </source>
</evidence>
<feature type="transmembrane region" description="Helical" evidence="9">
    <location>
        <begin position="521"/>
        <end position="543"/>
    </location>
</feature>
<feature type="transmembrane region" description="Helical" evidence="9">
    <location>
        <begin position="420"/>
        <end position="441"/>
    </location>
</feature>
<proteinExistence type="predicted"/>
<dbReference type="PANTHER" id="PTHR47019">
    <property type="entry name" value="LIPID II FLIPPASE MURJ"/>
    <property type="match status" value="1"/>
</dbReference>
<keyword evidence="4" id="KW-0133">Cell shape</keyword>
<dbReference type="InterPro" id="IPR004268">
    <property type="entry name" value="MurJ"/>
</dbReference>
<evidence type="ECO:0000256" key="2">
    <source>
        <dbReference type="ARBA" id="ARBA00022475"/>
    </source>
</evidence>
<dbReference type="GO" id="GO:0034204">
    <property type="term" value="P:lipid translocation"/>
    <property type="evidence" value="ECO:0007669"/>
    <property type="project" value="TreeGrafter"/>
</dbReference>
<dbReference type="GO" id="GO:0015648">
    <property type="term" value="F:lipid-linked peptidoglycan transporter activity"/>
    <property type="evidence" value="ECO:0007669"/>
    <property type="project" value="TreeGrafter"/>
</dbReference>
<comment type="subcellular location">
    <subcellularLocation>
        <location evidence="1">Cell membrane</location>
        <topology evidence="1">Multi-pass membrane protein</topology>
    </subcellularLocation>
</comment>
<evidence type="ECO:0000256" key="9">
    <source>
        <dbReference type="SAM" id="Phobius"/>
    </source>
</evidence>
<feature type="transmembrane region" description="Helical" evidence="9">
    <location>
        <begin position="46"/>
        <end position="64"/>
    </location>
</feature>
<feature type="transmembrane region" description="Helical" evidence="9">
    <location>
        <begin position="70"/>
        <end position="92"/>
    </location>
</feature>
<name>A0A1J5RQU8_9ZZZZ</name>
<feature type="transmembrane region" description="Helical" evidence="9">
    <location>
        <begin position="216"/>
        <end position="238"/>
    </location>
</feature>
<accession>A0A1J5RQU8</accession>
<evidence type="ECO:0000256" key="3">
    <source>
        <dbReference type="ARBA" id="ARBA00022692"/>
    </source>
</evidence>
<evidence type="ECO:0000256" key="1">
    <source>
        <dbReference type="ARBA" id="ARBA00004651"/>
    </source>
</evidence>
<feature type="transmembrane region" description="Helical" evidence="9">
    <location>
        <begin position="259"/>
        <end position="281"/>
    </location>
</feature>
<keyword evidence="2" id="KW-1003">Cell membrane</keyword>
<protein>
    <submittedName>
        <fullName evidence="10">Putative peptidoglycan biosynthesis protein MviN</fullName>
    </submittedName>
</protein>
<feature type="transmembrane region" description="Helical" evidence="9">
    <location>
        <begin position="447"/>
        <end position="471"/>
    </location>
</feature>
<dbReference type="GO" id="GO:0009252">
    <property type="term" value="P:peptidoglycan biosynthetic process"/>
    <property type="evidence" value="ECO:0007669"/>
    <property type="project" value="UniProtKB-KW"/>
</dbReference>
<feature type="transmembrane region" description="Helical" evidence="9">
    <location>
        <begin position="104"/>
        <end position="126"/>
    </location>
</feature>
<organism evidence="10">
    <name type="scientific">mine drainage metagenome</name>
    <dbReference type="NCBI Taxonomy" id="410659"/>
    <lineage>
        <taxon>unclassified sequences</taxon>
        <taxon>metagenomes</taxon>
        <taxon>ecological metagenomes</taxon>
    </lineage>
</organism>
<dbReference type="InterPro" id="IPR051050">
    <property type="entry name" value="Lipid_II_flippase_MurJ/MviN"/>
</dbReference>
<comment type="caution">
    <text evidence="10">The sequence shown here is derived from an EMBL/GenBank/DDBJ whole genome shotgun (WGS) entry which is preliminary data.</text>
</comment>
<dbReference type="GO" id="GO:0005886">
    <property type="term" value="C:plasma membrane"/>
    <property type="evidence" value="ECO:0007669"/>
    <property type="project" value="UniProtKB-SubCell"/>
</dbReference>
<feature type="transmembrane region" description="Helical" evidence="9">
    <location>
        <begin position="353"/>
        <end position="371"/>
    </location>
</feature>
<keyword evidence="6 9" id="KW-1133">Transmembrane helix</keyword>
<feature type="transmembrane region" description="Helical" evidence="9">
    <location>
        <begin position="173"/>
        <end position="196"/>
    </location>
</feature>
<dbReference type="EMBL" id="MLJW01000291">
    <property type="protein sequence ID" value="OIQ90445.1"/>
    <property type="molecule type" value="Genomic_DNA"/>
</dbReference>
<sequence>MGPSGTPRHVAARPKPRRDAGLGRNVGVMAAGTAVSRVLGMVRGAMLVWAIGAAGLAANAFDVANTLPNILVMLIAAGVINAVLVPQVVLAYTKGGGDDYVNRILTLGTAVLLGLTVVLTVAAGVFVSLFSRAGTESVALATAFAFWCIPQVFFYGMYTLLGQVLNARGSFGPYMWAPVVNNVVTIAGLALFIAVAGPFTQTGPTSHLAWWTGGRVALLAGTATLGVAAQAAALVVPFRSLGFEYRIRWGVRGVGLRSAAHVAGWTFAAVFVGQAGFLLLIRVTSAAADAAHAARSTAVAGNAAFSNAYLVSMLPHSLVTVSLLTATFTALAGHAARRDLAAVRASFSSTARIIGVFAVLATAVVAVLAMPLTRVVFPSLHGSAVSPVSDVVVALVIGLAPMGHWSLCQRLFYAYEDAKTLFWIQCAMAVVVAGGTWTGFAMLPPRLWTVGAGVATSVSYLLGAVVANVGLRRRLGGLEEARILRLYARSGVAGAVAVLAGWTIVHVAMTAAPFTPSGLTAFTHAVVLCVVVGLVMAGIYAALLRAMHVHELEDLAAPAIRRLRTAARRGRSA</sequence>
<gene>
    <name evidence="10" type="primary">mviN_1</name>
    <name evidence="10" type="ORF">GALL_276320</name>
</gene>
<keyword evidence="5" id="KW-0573">Peptidoglycan synthesis</keyword>
<dbReference type="Pfam" id="PF03023">
    <property type="entry name" value="MurJ"/>
    <property type="match status" value="1"/>
</dbReference>
<feature type="region of interest" description="Disordered" evidence="8">
    <location>
        <begin position="1"/>
        <end position="23"/>
    </location>
</feature>
<feature type="transmembrane region" description="Helical" evidence="9">
    <location>
        <begin position="313"/>
        <end position="332"/>
    </location>
</feature>
<keyword evidence="3 9" id="KW-0812">Transmembrane</keyword>
<evidence type="ECO:0000256" key="6">
    <source>
        <dbReference type="ARBA" id="ARBA00022989"/>
    </source>
</evidence>
<evidence type="ECO:0000256" key="7">
    <source>
        <dbReference type="ARBA" id="ARBA00023136"/>
    </source>
</evidence>
<dbReference type="AlphaFoldDB" id="A0A1J5RQU8"/>
<evidence type="ECO:0000313" key="10">
    <source>
        <dbReference type="EMBL" id="OIQ90445.1"/>
    </source>
</evidence>
<keyword evidence="7 9" id="KW-0472">Membrane</keyword>
<evidence type="ECO:0000256" key="8">
    <source>
        <dbReference type="SAM" id="MobiDB-lite"/>
    </source>
</evidence>
<dbReference type="PRINTS" id="PR01806">
    <property type="entry name" value="VIRFACTRMVIN"/>
</dbReference>